<reference evidence="1 2" key="1">
    <citation type="submission" date="2023-07" db="EMBL/GenBank/DDBJ databases">
        <title>Sorghum-associated microbial communities from plants grown in Nebraska, USA.</title>
        <authorList>
            <person name="Schachtman D."/>
        </authorList>
    </citation>
    <scope>NUCLEOTIDE SEQUENCE [LARGE SCALE GENOMIC DNA]</scope>
    <source>
        <strain evidence="1 2">CC482</strain>
    </source>
</reference>
<organism evidence="1 2">
    <name type="scientific">Paenibacillus harenae</name>
    <dbReference type="NCBI Taxonomy" id="306543"/>
    <lineage>
        <taxon>Bacteria</taxon>
        <taxon>Bacillati</taxon>
        <taxon>Bacillota</taxon>
        <taxon>Bacilli</taxon>
        <taxon>Bacillales</taxon>
        <taxon>Paenibacillaceae</taxon>
        <taxon>Paenibacillus</taxon>
    </lineage>
</organism>
<gene>
    <name evidence="1" type="ORF">J2T15_001692</name>
</gene>
<accession>A0ABT9TZ25</accession>
<sequence>MGTIHSVNALITWDRDPSSFPCNTWLQDLIVNCGSLEGRQFVGDAWTVQVRITDLIEGTWNTYADIRFIVDDAPWQDLCQWVHL</sequence>
<evidence type="ECO:0000313" key="1">
    <source>
        <dbReference type="EMBL" id="MDQ0112257.1"/>
    </source>
</evidence>
<protein>
    <submittedName>
        <fullName evidence="1">Uncharacterized protein</fullName>
    </submittedName>
</protein>
<keyword evidence="2" id="KW-1185">Reference proteome</keyword>
<proteinExistence type="predicted"/>
<comment type="caution">
    <text evidence="1">The sequence shown here is derived from an EMBL/GenBank/DDBJ whole genome shotgun (WGS) entry which is preliminary data.</text>
</comment>
<evidence type="ECO:0000313" key="2">
    <source>
        <dbReference type="Proteomes" id="UP001229346"/>
    </source>
</evidence>
<dbReference type="EMBL" id="JAUSSU010000003">
    <property type="protein sequence ID" value="MDQ0112257.1"/>
    <property type="molecule type" value="Genomic_DNA"/>
</dbReference>
<dbReference type="Proteomes" id="UP001229346">
    <property type="component" value="Unassembled WGS sequence"/>
</dbReference>
<name>A0ABT9TZ25_PAEHA</name>